<keyword evidence="1" id="KW-1133">Transmembrane helix</keyword>
<name>A0ABP8GTN2_9ACTN</name>
<dbReference type="Proteomes" id="UP001501115">
    <property type="component" value="Unassembled WGS sequence"/>
</dbReference>
<keyword evidence="3" id="KW-1185">Reference proteome</keyword>
<keyword evidence="1" id="KW-0812">Transmembrane</keyword>
<keyword evidence="1" id="KW-0472">Membrane</keyword>
<comment type="caution">
    <text evidence="2">The sequence shown here is derived from an EMBL/GenBank/DDBJ whole genome shotgun (WGS) entry which is preliminary data.</text>
</comment>
<feature type="transmembrane region" description="Helical" evidence="1">
    <location>
        <begin position="38"/>
        <end position="59"/>
    </location>
</feature>
<sequence length="86" mass="9018">MLELIGATALLVLFLVLQKTVRQPLMPLGIWRVPRPGSVNLAMTLLGAAWIGGLTTLLVMRTDRTVTTAGAEQVGAHSAPGEKAGV</sequence>
<evidence type="ECO:0000256" key="1">
    <source>
        <dbReference type="SAM" id="Phobius"/>
    </source>
</evidence>
<evidence type="ECO:0000313" key="2">
    <source>
        <dbReference type="EMBL" id="GAA4329793.1"/>
    </source>
</evidence>
<protein>
    <submittedName>
        <fullName evidence="2">Uncharacterized protein</fullName>
    </submittedName>
</protein>
<accession>A0ABP8GTN2</accession>
<proteinExistence type="predicted"/>
<gene>
    <name evidence="2" type="ORF">GCM10023086_59080</name>
</gene>
<dbReference type="EMBL" id="BAABET010000010">
    <property type="protein sequence ID" value="GAA4329793.1"/>
    <property type="molecule type" value="Genomic_DNA"/>
</dbReference>
<reference evidence="3" key="1">
    <citation type="journal article" date="2019" name="Int. J. Syst. Evol. Microbiol.">
        <title>The Global Catalogue of Microorganisms (GCM) 10K type strain sequencing project: providing services to taxonomists for standard genome sequencing and annotation.</title>
        <authorList>
            <consortium name="The Broad Institute Genomics Platform"/>
            <consortium name="The Broad Institute Genome Sequencing Center for Infectious Disease"/>
            <person name="Wu L."/>
            <person name="Ma J."/>
        </authorList>
    </citation>
    <scope>NUCLEOTIDE SEQUENCE [LARGE SCALE GENOMIC DNA]</scope>
    <source>
        <strain evidence="3">JCM 31290</strain>
    </source>
</reference>
<organism evidence="2 3">
    <name type="scientific">Streptomyces venetus</name>
    <dbReference type="NCBI Taxonomy" id="1701086"/>
    <lineage>
        <taxon>Bacteria</taxon>
        <taxon>Bacillati</taxon>
        <taxon>Actinomycetota</taxon>
        <taxon>Actinomycetes</taxon>
        <taxon>Kitasatosporales</taxon>
        <taxon>Streptomycetaceae</taxon>
        <taxon>Streptomyces</taxon>
    </lineage>
</organism>
<evidence type="ECO:0000313" key="3">
    <source>
        <dbReference type="Proteomes" id="UP001501115"/>
    </source>
</evidence>